<sequence>MALTDLYVAIFEKSGGNWAARHGQDGAGYQKSFNEFVKAGLRPATVSGQATGNAARFASVFVKGGGTWEARHGLDAAGYQKMFDEWVPKGYHPVFINGYNVGNKDFYNGLWEKSAVGAWAARHGLDSNGYQAAVNDWVAKGFRPRWVSCYNVGGTVRYATWWEKAAGSSWEARHGLNADAFHAFNLQMAAKGFRARQISACNAGSGDVFAGIWEKDGGPATQVHVGLTSDTYQQRVDALVAQGWRIKHVHGYAGAQPLDVMLRYTHQMQQQSNWCWSATSVSIRRYYQPGSTLTQCQLVNSRRGLSNCCTSGNSDACNKPDKTAEALAGLGHLANDQASSSTRAKVASELAAGRPLGIRIKWQGGSVGHANVICGIDEGDLVIVRDSIFGDQVLDYDVFSTAYQTNGSWDRTYFTKA</sequence>
<evidence type="ECO:0000313" key="2">
    <source>
        <dbReference type="Proteomes" id="UP000317894"/>
    </source>
</evidence>
<organism evidence="1 2">
    <name type="scientific">Glacieibacterium frigidum</name>
    <dbReference type="NCBI Taxonomy" id="2593303"/>
    <lineage>
        <taxon>Bacteria</taxon>
        <taxon>Pseudomonadati</taxon>
        <taxon>Pseudomonadota</taxon>
        <taxon>Alphaproteobacteria</taxon>
        <taxon>Sphingomonadales</taxon>
        <taxon>Sphingosinicellaceae</taxon>
        <taxon>Glacieibacterium</taxon>
    </lineage>
</organism>
<keyword evidence="2" id="KW-1185">Reference proteome</keyword>
<comment type="caution">
    <text evidence="1">The sequence shown here is derived from an EMBL/GenBank/DDBJ whole genome shotgun (WGS) entry which is preliminary data.</text>
</comment>
<dbReference type="Proteomes" id="UP000317894">
    <property type="component" value="Unassembled WGS sequence"/>
</dbReference>
<proteinExistence type="predicted"/>
<protein>
    <recommendedName>
        <fullName evidence="3">Peptidase C39-like domain-containing protein</fullName>
    </recommendedName>
</protein>
<dbReference type="AlphaFoldDB" id="A0A552UIB5"/>
<evidence type="ECO:0008006" key="3">
    <source>
        <dbReference type="Google" id="ProtNLM"/>
    </source>
</evidence>
<evidence type="ECO:0000313" key="1">
    <source>
        <dbReference type="EMBL" id="TRW17930.1"/>
    </source>
</evidence>
<dbReference type="InterPro" id="IPR022118">
    <property type="entry name" value="Peptidase_C70_AvrRpt2"/>
</dbReference>
<dbReference type="RefSeq" id="WP_144236624.1">
    <property type="nucleotide sequence ID" value="NZ_VJWA01000001.1"/>
</dbReference>
<dbReference type="Pfam" id="PF17660">
    <property type="entry name" value="BTRD1"/>
    <property type="match status" value="5"/>
</dbReference>
<dbReference type="InterPro" id="IPR049511">
    <property type="entry name" value="PGH-like_rpt"/>
</dbReference>
<reference evidence="1 2" key="1">
    <citation type="submission" date="2019-07" db="EMBL/GenBank/DDBJ databases">
        <title>Novel species isolated from glacier.</title>
        <authorList>
            <person name="Liu Q."/>
            <person name="Xin Y.-H."/>
        </authorList>
    </citation>
    <scope>NUCLEOTIDE SEQUENCE [LARGE SCALE GENOMIC DNA]</scope>
    <source>
        <strain evidence="1 2">LB1R16</strain>
    </source>
</reference>
<name>A0A552UIB5_9SPHN</name>
<dbReference type="Pfam" id="PF12385">
    <property type="entry name" value="Peptidase_C70"/>
    <property type="match status" value="1"/>
</dbReference>
<dbReference type="EMBL" id="VJWA01000001">
    <property type="protein sequence ID" value="TRW17930.1"/>
    <property type="molecule type" value="Genomic_DNA"/>
</dbReference>
<dbReference type="OrthoDB" id="6445402at2"/>
<accession>A0A552UIB5</accession>
<gene>
    <name evidence="1" type="ORF">FMM06_07335</name>
</gene>